<feature type="transmembrane region" description="Helical" evidence="7">
    <location>
        <begin position="127"/>
        <end position="145"/>
    </location>
</feature>
<evidence type="ECO:0000256" key="2">
    <source>
        <dbReference type="ARBA" id="ARBA00022692"/>
    </source>
</evidence>
<evidence type="ECO:0000256" key="4">
    <source>
        <dbReference type="ARBA" id="ARBA00022840"/>
    </source>
</evidence>
<dbReference type="AlphaFoldDB" id="A0A8H6CDX8"/>
<dbReference type="InterPro" id="IPR036640">
    <property type="entry name" value="ABC1_TM_sf"/>
</dbReference>
<dbReference type="GO" id="GO:0005524">
    <property type="term" value="F:ATP binding"/>
    <property type="evidence" value="ECO:0007669"/>
    <property type="project" value="UniProtKB-KW"/>
</dbReference>
<dbReference type="Gene3D" id="1.20.1560.10">
    <property type="entry name" value="ABC transporter type 1, transmembrane domain"/>
    <property type="match status" value="1"/>
</dbReference>
<evidence type="ECO:0000256" key="6">
    <source>
        <dbReference type="ARBA" id="ARBA00023136"/>
    </source>
</evidence>
<dbReference type="GeneID" id="59330021"/>
<keyword evidence="1" id="KW-0813">Transport</keyword>
<evidence type="ECO:0000259" key="8">
    <source>
        <dbReference type="PROSITE" id="PS50929"/>
    </source>
</evidence>
<reference evidence="9 10" key="1">
    <citation type="journal article" date="2020" name="Genomics">
        <title>Complete, high-quality genomes from long-read metagenomic sequencing of two wolf lichen thalli reveals enigmatic genome architecture.</title>
        <authorList>
            <person name="McKenzie S.K."/>
            <person name="Walston R.F."/>
            <person name="Allen J.L."/>
        </authorList>
    </citation>
    <scope>NUCLEOTIDE SEQUENCE [LARGE SCALE GENOMIC DNA]</scope>
    <source>
        <strain evidence="9">WasteWater1</strain>
    </source>
</reference>
<dbReference type="GO" id="GO:0016020">
    <property type="term" value="C:membrane"/>
    <property type="evidence" value="ECO:0007669"/>
    <property type="project" value="InterPro"/>
</dbReference>
<dbReference type="PANTHER" id="PTHR24223:SF269">
    <property type="entry name" value="ABC MULTIDRUG TRANSPORTER (EUROFUNG)-RELATED"/>
    <property type="match status" value="1"/>
</dbReference>
<feature type="transmembrane region" description="Helical" evidence="7">
    <location>
        <begin position="333"/>
        <end position="352"/>
    </location>
</feature>
<protein>
    <recommendedName>
        <fullName evidence="8">ABC transmembrane type-1 domain-containing protein</fullName>
    </recommendedName>
</protein>
<dbReference type="SUPFAM" id="SSF90123">
    <property type="entry name" value="ABC transporter transmembrane region"/>
    <property type="match status" value="1"/>
</dbReference>
<dbReference type="PROSITE" id="PS50929">
    <property type="entry name" value="ABC_TM1F"/>
    <property type="match status" value="1"/>
</dbReference>
<keyword evidence="4" id="KW-0067">ATP-binding</keyword>
<dbReference type="RefSeq" id="XP_037151074.1">
    <property type="nucleotide sequence ID" value="XM_037292535.1"/>
</dbReference>
<dbReference type="InterPro" id="IPR011527">
    <property type="entry name" value="ABC1_TM_dom"/>
</dbReference>
<proteinExistence type="predicted"/>
<keyword evidence="10" id="KW-1185">Reference proteome</keyword>
<feature type="domain" description="ABC transmembrane type-1" evidence="8">
    <location>
        <begin position="302"/>
        <end position="426"/>
    </location>
</feature>
<dbReference type="GO" id="GO:0140359">
    <property type="term" value="F:ABC-type transporter activity"/>
    <property type="evidence" value="ECO:0007669"/>
    <property type="project" value="InterPro"/>
</dbReference>
<name>A0A8H6CDX8_9LECA</name>
<dbReference type="PANTHER" id="PTHR24223">
    <property type="entry name" value="ATP-BINDING CASSETTE SUB-FAMILY C"/>
    <property type="match status" value="1"/>
</dbReference>
<evidence type="ECO:0000256" key="1">
    <source>
        <dbReference type="ARBA" id="ARBA00022448"/>
    </source>
</evidence>
<keyword evidence="5 7" id="KW-1133">Transmembrane helix</keyword>
<organism evidence="9 10">
    <name type="scientific">Letharia lupina</name>
    <dbReference type="NCBI Taxonomy" id="560253"/>
    <lineage>
        <taxon>Eukaryota</taxon>
        <taxon>Fungi</taxon>
        <taxon>Dikarya</taxon>
        <taxon>Ascomycota</taxon>
        <taxon>Pezizomycotina</taxon>
        <taxon>Lecanoromycetes</taxon>
        <taxon>OSLEUM clade</taxon>
        <taxon>Lecanoromycetidae</taxon>
        <taxon>Lecanorales</taxon>
        <taxon>Lecanorineae</taxon>
        <taxon>Parmeliaceae</taxon>
        <taxon>Letharia</taxon>
    </lineage>
</organism>
<evidence type="ECO:0000256" key="5">
    <source>
        <dbReference type="ARBA" id="ARBA00022989"/>
    </source>
</evidence>
<dbReference type="Proteomes" id="UP000593566">
    <property type="component" value="Unassembled WGS sequence"/>
</dbReference>
<accession>A0A8H6CDX8</accession>
<evidence type="ECO:0000313" key="9">
    <source>
        <dbReference type="EMBL" id="KAF6221639.1"/>
    </source>
</evidence>
<evidence type="ECO:0000313" key="10">
    <source>
        <dbReference type="Proteomes" id="UP000593566"/>
    </source>
</evidence>
<gene>
    <name evidence="9" type="ORF">HO133_001607</name>
</gene>
<keyword evidence="6 7" id="KW-0472">Membrane</keyword>
<feature type="transmembrane region" description="Helical" evidence="7">
    <location>
        <begin position="35"/>
        <end position="56"/>
    </location>
</feature>
<keyword evidence="2 7" id="KW-0812">Transmembrane</keyword>
<feature type="transmembrane region" description="Helical" evidence="7">
    <location>
        <begin position="183"/>
        <end position="201"/>
    </location>
</feature>
<evidence type="ECO:0000256" key="7">
    <source>
        <dbReference type="SAM" id="Phobius"/>
    </source>
</evidence>
<comment type="caution">
    <text evidence="9">The sequence shown here is derived from an EMBL/GenBank/DDBJ whole genome shotgun (WGS) entry which is preliminary data.</text>
</comment>
<dbReference type="EMBL" id="JACCJB010000013">
    <property type="protein sequence ID" value="KAF6221639.1"/>
    <property type="molecule type" value="Genomic_DNA"/>
</dbReference>
<sequence>MATPESCKQVDDTFGPYAEGCRGGFDFTLLFEESILSILPLALLLIVVPFRISYLFRRTIKVDPSSWLASKLVGGPTQRCISHCTARWNEAETLPVQVLYAVLGATQLALVALWAKPTATKTTASVADAVLSSVGALALAILSFVEHERSIRPSLVIQSYLSLTLLLDAARVRTLWLQSYNDAVAAVTTVAFTLKFLLIIFEAVEKRSILHPEWKSTSPEATSGLFSRSVFWWLNGLFRNGFKRSLSMEDLLPLDKHLTCAYLYDRLQTAWVNVPTKAPRSLLFLYFGRLKWRLLSAVPPRLGLIAFNFCQPFLIQRAISFSSRPKSEDPNNVGYGLIGAYFLVYAGIAITTGQYQHLTYRAITMARGGLVSMLFAKTSSLKANAADPATSLTLMSADIERITNGWQTMHEIWANPIEIALAIYLLERQLGAACAIPIAVAIGKSTFLIDQERPWSPQVAT</sequence>
<keyword evidence="3" id="KW-0547">Nucleotide-binding</keyword>
<dbReference type="InterPro" id="IPR050173">
    <property type="entry name" value="ABC_transporter_C-like"/>
</dbReference>
<evidence type="ECO:0000256" key="3">
    <source>
        <dbReference type="ARBA" id="ARBA00022741"/>
    </source>
</evidence>